<keyword evidence="1" id="KW-0472">Membrane</keyword>
<evidence type="ECO:0000313" key="2">
    <source>
        <dbReference type="EMBL" id="EAQ49096.1"/>
    </source>
</evidence>
<protein>
    <recommendedName>
        <fullName evidence="4">Integral membrane protein</fullName>
    </recommendedName>
</protein>
<feature type="transmembrane region" description="Helical" evidence="1">
    <location>
        <begin position="548"/>
        <end position="572"/>
    </location>
</feature>
<name>A3XMX8_LEEBM</name>
<feature type="transmembrane region" description="Helical" evidence="1">
    <location>
        <begin position="72"/>
        <end position="97"/>
    </location>
</feature>
<dbReference type="EMBL" id="AANC01000005">
    <property type="protein sequence ID" value="EAQ49096.1"/>
    <property type="molecule type" value="Genomic_DNA"/>
</dbReference>
<comment type="caution">
    <text evidence="2">The sequence shown here is derived from an EMBL/GenBank/DDBJ whole genome shotgun (WGS) entry which is preliminary data.</text>
</comment>
<feature type="transmembrane region" description="Helical" evidence="1">
    <location>
        <begin position="270"/>
        <end position="297"/>
    </location>
</feature>
<feature type="transmembrane region" description="Helical" evidence="1">
    <location>
        <begin position="304"/>
        <end position="323"/>
    </location>
</feature>
<proteinExistence type="predicted"/>
<accession>A3XMX8</accession>
<evidence type="ECO:0008006" key="4">
    <source>
        <dbReference type="Google" id="ProtNLM"/>
    </source>
</evidence>
<gene>
    <name evidence="2" type="ORF">MED217_06821</name>
</gene>
<keyword evidence="3" id="KW-1185">Reference proteome</keyword>
<dbReference type="STRING" id="398720.MED217_06821"/>
<dbReference type="Proteomes" id="UP000001601">
    <property type="component" value="Unassembled WGS sequence"/>
</dbReference>
<evidence type="ECO:0000256" key="1">
    <source>
        <dbReference type="SAM" id="Phobius"/>
    </source>
</evidence>
<feature type="transmembrane region" description="Helical" evidence="1">
    <location>
        <begin position="104"/>
        <end position="128"/>
    </location>
</feature>
<keyword evidence="1" id="KW-0812">Transmembrane</keyword>
<feature type="transmembrane region" description="Helical" evidence="1">
    <location>
        <begin position="7"/>
        <end position="28"/>
    </location>
</feature>
<keyword evidence="1" id="KW-1133">Transmembrane helix</keyword>
<dbReference type="AlphaFoldDB" id="A3XMX8"/>
<dbReference type="HOGENOM" id="CLU_294533_0_0_10"/>
<dbReference type="OrthoDB" id="54576at2"/>
<dbReference type="eggNOG" id="COG5617">
    <property type="taxonomic scope" value="Bacteria"/>
</dbReference>
<feature type="transmembrane region" description="Helical" evidence="1">
    <location>
        <begin position="610"/>
        <end position="634"/>
    </location>
</feature>
<reference evidence="2 3" key="1">
    <citation type="journal article" date="2007" name="Nature">
        <title>Light stimulates growth of proteorhodopsin-containing marine Flavobacteria.</title>
        <authorList>
            <person name="Gomez-Consarnau L."/>
            <person name="Gonzalez J.M."/>
            <person name="Coll-Llado M."/>
            <person name="Gourdon P."/>
            <person name="Pascher T."/>
            <person name="Neutze R."/>
            <person name="Pedros-Alio C."/>
            <person name="Pinhassi J."/>
        </authorList>
    </citation>
    <scope>NUCLEOTIDE SEQUENCE [LARGE SCALE GENOMIC DNA]</scope>
    <source>
        <strain evidence="2 3">MED217</strain>
    </source>
</reference>
<feature type="transmembrane region" description="Helical" evidence="1">
    <location>
        <begin position="188"/>
        <end position="204"/>
    </location>
</feature>
<dbReference type="RefSeq" id="WP_009779745.1">
    <property type="nucleotide sequence ID" value="NZ_CH672395.1"/>
</dbReference>
<feature type="transmembrane region" description="Helical" evidence="1">
    <location>
        <begin position="343"/>
        <end position="362"/>
    </location>
</feature>
<feature type="transmembrane region" description="Helical" evidence="1">
    <location>
        <begin position="230"/>
        <end position="250"/>
    </location>
</feature>
<sequence length="1033" mass="117633">MKNTPNRYLIIALLIGVVFHGFGIFFTLEGTYDALIHLFFADHYASHWFEPWNYSWYTGFTVMGYPPLVHQAIAILSLIGGLKFGMFTVAIIGVILFITGVYRFALLITASAHAAGYAAILAVFSSSFVETLHIFGQLPSIIGVSILMHALPEIYLWLTSGKKKYFLTSLSLLAVTVCSHHVTPIFGMVFFIFPLIGMAVMDEARTRVNTMKEITFPVFLKAFFRLLKRMIAFGFSALFLIIVCILPYWINTKNNPITQVPIPHGSRDNFLEITSSGLVFFLIPWGILLLLMPYFFYRYYSKRYLFFGLSLTMLTILGTGGTTPIPKIILGDNAFNILTLDRFTLWGSIMVLPLFGEFAYRFAEGDYKTFLSTKLGGLYHRILAGILAGLFLGTTVFTMTLNNFRPSQPDPINMLPIVNFLNQDQHYKWRFLPLGFGDQIAWLSAQTDAMTVDGNYHSARRLPELTSRAIERLENSKFRGVEGIGSLQQFLTVPEKYNLKYVFSNDKFYDPILYFAGWQRLGLLENGIMVWEKLGVPPMPEIIPKDDIPVFLILMWGIIPLLTVLIAFVINIQSIWIRALRSKKPTLPSYMRWRLDFSAAAKTSNKRKRLLFLIAHGYGVIVLFCFAFGIYTFYLKNADQIAPQNVLEAYFDAIDFKELERAYSYFDPKSDKSLDQFMLEFAVTDGLLNSYAKLDAIEIDITQKTDSSALATAYAKWITPLERIPTQEDFELVKRGPKWYVKPKNPDLDLPPDQLITSNATDFYNHGRRRITSEQTYHEDILKQPVLEVLSARLLKVNGDYIIVGEIQNIDNVPADVSVKGTLYDAQDLALATFNAKYEMKHKLMPKEITSFKVEFEGTAWVKPDEHAPLTFDPEQFTPIELEGKPVTFDLHVSANVANTDLYKSVVVNDIRIEDEMLQATLFNPGTQQATIPQVLLSYYDAAHQLLWVDHHFLKEGVRQQRKQEVHLKLQPKATELISARMQAIFVNGLSNEEIARKVIPNRKSTQQYATHIALKNGGYLKVELNNYLGNPR</sequence>
<organism evidence="2 3">
    <name type="scientific">Leeuwenhoekiella blandensis (strain CECT 7118 / CCUG 51940 / KCTC 22103 / MED217)</name>
    <name type="common">Flavobacterium sp. (strain MED217)</name>
    <dbReference type="NCBI Taxonomy" id="398720"/>
    <lineage>
        <taxon>Bacteria</taxon>
        <taxon>Pseudomonadati</taxon>
        <taxon>Bacteroidota</taxon>
        <taxon>Flavobacteriia</taxon>
        <taxon>Flavobacteriales</taxon>
        <taxon>Flavobacteriaceae</taxon>
        <taxon>Leeuwenhoekiella</taxon>
    </lineage>
</organism>
<feature type="transmembrane region" description="Helical" evidence="1">
    <location>
        <begin position="382"/>
        <end position="401"/>
    </location>
</feature>
<evidence type="ECO:0000313" key="3">
    <source>
        <dbReference type="Proteomes" id="UP000001601"/>
    </source>
</evidence>